<dbReference type="STRING" id="1076256.A0A2H3B8M6"/>
<organism evidence="1 2">
    <name type="scientific">Armillaria solidipes</name>
    <dbReference type="NCBI Taxonomy" id="1076256"/>
    <lineage>
        <taxon>Eukaryota</taxon>
        <taxon>Fungi</taxon>
        <taxon>Dikarya</taxon>
        <taxon>Basidiomycota</taxon>
        <taxon>Agaricomycotina</taxon>
        <taxon>Agaricomycetes</taxon>
        <taxon>Agaricomycetidae</taxon>
        <taxon>Agaricales</taxon>
        <taxon>Marasmiineae</taxon>
        <taxon>Physalacriaceae</taxon>
        <taxon>Armillaria</taxon>
    </lineage>
</organism>
<reference evidence="2" key="1">
    <citation type="journal article" date="2017" name="Nat. Ecol. Evol.">
        <title>Genome expansion and lineage-specific genetic innovations in the forest pathogenic fungi Armillaria.</title>
        <authorList>
            <person name="Sipos G."/>
            <person name="Prasanna A.N."/>
            <person name="Walter M.C."/>
            <person name="O'Connor E."/>
            <person name="Balint B."/>
            <person name="Krizsan K."/>
            <person name="Kiss B."/>
            <person name="Hess J."/>
            <person name="Varga T."/>
            <person name="Slot J."/>
            <person name="Riley R."/>
            <person name="Boka B."/>
            <person name="Rigling D."/>
            <person name="Barry K."/>
            <person name="Lee J."/>
            <person name="Mihaltcheva S."/>
            <person name="LaButti K."/>
            <person name="Lipzen A."/>
            <person name="Waldron R."/>
            <person name="Moloney N.M."/>
            <person name="Sperisen C."/>
            <person name="Kredics L."/>
            <person name="Vagvoelgyi C."/>
            <person name="Patrignani A."/>
            <person name="Fitzpatrick D."/>
            <person name="Nagy I."/>
            <person name="Doyle S."/>
            <person name="Anderson J.B."/>
            <person name="Grigoriev I.V."/>
            <person name="Gueldener U."/>
            <person name="Muensterkoetter M."/>
            <person name="Nagy L.G."/>
        </authorList>
    </citation>
    <scope>NUCLEOTIDE SEQUENCE [LARGE SCALE GENOMIC DNA]</scope>
    <source>
        <strain evidence="2">28-4</strain>
    </source>
</reference>
<dbReference type="EMBL" id="KZ293491">
    <property type="protein sequence ID" value="PBK60193.1"/>
    <property type="molecule type" value="Genomic_DNA"/>
</dbReference>
<accession>A0A2H3B8M6</accession>
<evidence type="ECO:0000313" key="2">
    <source>
        <dbReference type="Proteomes" id="UP000218334"/>
    </source>
</evidence>
<name>A0A2H3B8M6_9AGAR</name>
<dbReference type="AlphaFoldDB" id="A0A2H3B8M6"/>
<gene>
    <name evidence="1" type="ORF">ARMSODRAFT_736959</name>
</gene>
<protein>
    <submittedName>
        <fullName evidence="1">Uncharacterized protein</fullName>
    </submittedName>
</protein>
<proteinExistence type="predicted"/>
<keyword evidence="2" id="KW-1185">Reference proteome</keyword>
<sequence>MVVPVPQPHPVRLSHPRYRLPRLTRPGRAHPFCCRRVLHVYVRAGGHPTGSVHAYPSCIRPDHPPQLGRLHTHSDPHHMRFVVVSVVSLLWNTYLSAGNARQAKLEQEEKEHEKGLDSRIDIKLSARNVSIPSITCCTFNDRKGFCLHSK</sequence>
<dbReference type="Proteomes" id="UP000218334">
    <property type="component" value="Unassembled WGS sequence"/>
</dbReference>
<evidence type="ECO:0000313" key="1">
    <source>
        <dbReference type="EMBL" id="PBK60193.1"/>
    </source>
</evidence>